<dbReference type="Pfam" id="PF13191">
    <property type="entry name" value="AAA_16"/>
    <property type="match status" value="1"/>
</dbReference>
<dbReference type="SMART" id="SM00382">
    <property type="entry name" value="AAA"/>
    <property type="match status" value="1"/>
</dbReference>
<accession>A0ABS4TS31</accession>
<dbReference type="CDD" id="cd00093">
    <property type="entry name" value="HTH_XRE"/>
    <property type="match status" value="1"/>
</dbReference>
<organism evidence="2 3">
    <name type="scientific">Kibdelosporangium banguiense</name>
    <dbReference type="NCBI Taxonomy" id="1365924"/>
    <lineage>
        <taxon>Bacteria</taxon>
        <taxon>Bacillati</taxon>
        <taxon>Actinomycetota</taxon>
        <taxon>Actinomycetes</taxon>
        <taxon>Pseudonocardiales</taxon>
        <taxon>Pseudonocardiaceae</taxon>
        <taxon>Kibdelosporangium</taxon>
    </lineage>
</organism>
<reference evidence="2 3" key="1">
    <citation type="submission" date="2021-03" db="EMBL/GenBank/DDBJ databases">
        <title>Sequencing the genomes of 1000 actinobacteria strains.</title>
        <authorList>
            <person name="Klenk H.-P."/>
        </authorList>
    </citation>
    <scope>NUCLEOTIDE SEQUENCE [LARGE SCALE GENOMIC DNA]</scope>
    <source>
        <strain evidence="2 3">DSM 46670</strain>
    </source>
</reference>
<keyword evidence="3" id="KW-1185">Reference proteome</keyword>
<dbReference type="InterPro" id="IPR027417">
    <property type="entry name" value="P-loop_NTPase"/>
</dbReference>
<comment type="caution">
    <text evidence="2">The sequence shown here is derived from an EMBL/GenBank/DDBJ whole genome shotgun (WGS) entry which is preliminary data.</text>
</comment>
<dbReference type="SUPFAM" id="SSF52540">
    <property type="entry name" value="P-loop containing nucleoside triphosphate hydrolases"/>
    <property type="match status" value="1"/>
</dbReference>
<evidence type="ECO:0000313" key="3">
    <source>
        <dbReference type="Proteomes" id="UP001519332"/>
    </source>
</evidence>
<gene>
    <name evidence="2" type="ORF">JOF56_007598</name>
</gene>
<dbReference type="InterPro" id="IPR003593">
    <property type="entry name" value="AAA+_ATPase"/>
</dbReference>
<protein>
    <submittedName>
        <fullName evidence="2">DNA polymerase III delta prime subunit</fullName>
    </submittedName>
</protein>
<dbReference type="Gene3D" id="3.40.50.300">
    <property type="entry name" value="P-loop containing nucleotide triphosphate hydrolases"/>
    <property type="match status" value="1"/>
</dbReference>
<evidence type="ECO:0000259" key="1">
    <source>
        <dbReference type="PROSITE" id="PS50943"/>
    </source>
</evidence>
<dbReference type="InterPro" id="IPR041664">
    <property type="entry name" value="AAA_16"/>
</dbReference>
<dbReference type="Pfam" id="PF13560">
    <property type="entry name" value="HTH_31"/>
    <property type="match status" value="1"/>
</dbReference>
<dbReference type="Proteomes" id="UP001519332">
    <property type="component" value="Unassembled WGS sequence"/>
</dbReference>
<dbReference type="RefSeq" id="WP_209644189.1">
    <property type="nucleotide sequence ID" value="NZ_JAGINW010000001.1"/>
</dbReference>
<dbReference type="PRINTS" id="PR00364">
    <property type="entry name" value="DISEASERSIST"/>
</dbReference>
<feature type="domain" description="HTH cro/C1-type" evidence="1">
    <location>
        <begin position="42"/>
        <end position="86"/>
    </location>
</feature>
<sequence length="445" mass="47632">MVARQRELGPDPQRVHGLAELAKELDLLRARAAAGTLKARVTLEDLTRLVRLPRSTLHRYITGRTLAPSEVLDRIVLALGASPAEQREWNEAWYRVHEHKPEAVPRGLPAAIRGFTGRATELTALDHLLSSASFDEGCSGLPILAVSGPPGVGKTALAIRWAHRVRDQFPDGCLYVDLRGYAPDRPMTPVEALGTLLGCLGDDVPPDPAVRGARYRSLLANRRMLVLLDNALCAEQVRPLLPGTGSCVVVVTSRDDLAGLVARDGAHRVALDVFPMSDGLVLLGALLGAERVRADPQAAATLVLRCGLMPLAIRVAAEIAAARPHAALTEIGHDHALDWLAAGGDPRTDVRAVFSWSYRHLATSAPDAAAIFHTLGRHSGILPLARAAALAGMTDDRAEQALNALVRAHLVHVSSGHYQIHDLLRLYASEVGRTAAPHPEALSPA</sequence>
<dbReference type="PROSITE" id="PS50943">
    <property type="entry name" value="HTH_CROC1"/>
    <property type="match status" value="1"/>
</dbReference>
<dbReference type="EMBL" id="JAGINW010000001">
    <property type="protein sequence ID" value="MBP2327213.1"/>
    <property type="molecule type" value="Genomic_DNA"/>
</dbReference>
<dbReference type="InterPro" id="IPR001387">
    <property type="entry name" value="Cro/C1-type_HTH"/>
</dbReference>
<dbReference type="PANTHER" id="PTHR47691">
    <property type="entry name" value="REGULATOR-RELATED"/>
    <property type="match status" value="1"/>
</dbReference>
<name>A0ABS4TS31_9PSEU</name>
<evidence type="ECO:0000313" key="2">
    <source>
        <dbReference type="EMBL" id="MBP2327213.1"/>
    </source>
</evidence>
<dbReference type="PANTHER" id="PTHR47691:SF3">
    <property type="entry name" value="HTH-TYPE TRANSCRIPTIONAL REGULATOR RV0890C-RELATED"/>
    <property type="match status" value="1"/>
</dbReference>
<proteinExistence type="predicted"/>